<evidence type="ECO:0000313" key="2">
    <source>
        <dbReference type="EMBL" id="GBP86828.1"/>
    </source>
</evidence>
<comment type="caution">
    <text evidence="2">The sequence shown here is derived from an EMBL/GenBank/DDBJ whole genome shotgun (WGS) entry which is preliminary data.</text>
</comment>
<feature type="region of interest" description="Disordered" evidence="1">
    <location>
        <begin position="1"/>
        <end position="28"/>
    </location>
</feature>
<gene>
    <name evidence="2" type="ORF">EVAR_62526_1</name>
</gene>
<reference evidence="2 3" key="1">
    <citation type="journal article" date="2019" name="Commun. Biol.">
        <title>The bagworm genome reveals a unique fibroin gene that provides high tensile strength.</title>
        <authorList>
            <person name="Kono N."/>
            <person name="Nakamura H."/>
            <person name="Ohtoshi R."/>
            <person name="Tomita M."/>
            <person name="Numata K."/>
            <person name="Arakawa K."/>
        </authorList>
    </citation>
    <scope>NUCLEOTIDE SEQUENCE [LARGE SCALE GENOMIC DNA]</scope>
</reference>
<evidence type="ECO:0000313" key="3">
    <source>
        <dbReference type="Proteomes" id="UP000299102"/>
    </source>
</evidence>
<dbReference type="AlphaFoldDB" id="A0A4C1ZGB0"/>
<organism evidence="2 3">
    <name type="scientific">Eumeta variegata</name>
    <name type="common">Bagworm moth</name>
    <name type="synonym">Eumeta japonica</name>
    <dbReference type="NCBI Taxonomy" id="151549"/>
    <lineage>
        <taxon>Eukaryota</taxon>
        <taxon>Metazoa</taxon>
        <taxon>Ecdysozoa</taxon>
        <taxon>Arthropoda</taxon>
        <taxon>Hexapoda</taxon>
        <taxon>Insecta</taxon>
        <taxon>Pterygota</taxon>
        <taxon>Neoptera</taxon>
        <taxon>Endopterygota</taxon>
        <taxon>Lepidoptera</taxon>
        <taxon>Glossata</taxon>
        <taxon>Ditrysia</taxon>
        <taxon>Tineoidea</taxon>
        <taxon>Psychidae</taxon>
        <taxon>Oiketicinae</taxon>
        <taxon>Eumeta</taxon>
    </lineage>
</organism>
<evidence type="ECO:0000256" key="1">
    <source>
        <dbReference type="SAM" id="MobiDB-lite"/>
    </source>
</evidence>
<dbReference type="Proteomes" id="UP000299102">
    <property type="component" value="Unassembled WGS sequence"/>
</dbReference>
<accession>A0A4C1ZGB0</accession>
<feature type="compositionally biased region" description="Basic and acidic residues" evidence="1">
    <location>
        <begin position="10"/>
        <end position="28"/>
    </location>
</feature>
<name>A0A4C1ZGB0_EUMVA</name>
<sequence>MSSVQYSNARGREKEKYTKVESRREKERESVDLKHMRLVTVAHRHWQAQRSHHCVAGLLESNRISDEQDNGLMEEE</sequence>
<protein>
    <submittedName>
        <fullName evidence="2">Uncharacterized protein</fullName>
    </submittedName>
</protein>
<keyword evidence="3" id="KW-1185">Reference proteome</keyword>
<dbReference type="EMBL" id="BGZK01001819">
    <property type="protein sequence ID" value="GBP86828.1"/>
    <property type="molecule type" value="Genomic_DNA"/>
</dbReference>
<proteinExistence type="predicted"/>